<dbReference type="EMBL" id="FCNV02000004">
    <property type="protein sequence ID" value="SAL31960.1"/>
    <property type="molecule type" value="Genomic_DNA"/>
</dbReference>
<name>A0A658QXT4_9BURK</name>
<reference evidence="1 2" key="1">
    <citation type="submission" date="2016-01" db="EMBL/GenBank/DDBJ databases">
        <authorList>
            <person name="Peeters C."/>
        </authorList>
    </citation>
    <scope>NUCLEOTIDE SEQUENCE [LARGE SCALE GENOMIC DNA]</scope>
    <source>
        <strain evidence="1">LMG 29315</strain>
    </source>
</reference>
<evidence type="ECO:0000313" key="1">
    <source>
        <dbReference type="EMBL" id="SAL31960.1"/>
    </source>
</evidence>
<comment type="caution">
    <text evidence="1">The sequence shown here is derived from an EMBL/GenBank/DDBJ whole genome shotgun (WGS) entry which is preliminary data.</text>
</comment>
<dbReference type="AlphaFoldDB" id="A0A658QXT4"/>
<protein>
    <submittedName>
        <fullName evidence="1">Uncharacterized protein</fullName>
    </submittedName>
</protein>
<sequence length="37" mass="4271">MGDEWGSRTVTKRGMTFRTRKRISIHLAEDGMDRAFG</sequence>
<keyword evidence="2" id="KW-1185">Reference proteome</keyword>
<proteinExistence type="predicted"/>
<gene>
    <name evidence="1" type="ORF">AWB72_02858</name>
</gene>
<organism evidence="1 2">
    <name type="scientific">Caballeronia concitans</name>
    <dbReference type="NCBI Taxonomy" id="1777133"/>
    <lineage>
        <taxon>Bacteria</taxon>
        <taxon>Pseudomonadati</taxon>
        <taxon>Pseudomonadota</taxon>
        <taxon>Betaproteobacteria</taxon>
        <taxon>Burkholderiales</taxon>
        <taxon>Burkholderiaceae</taxon>
        <taxon>Caballeronia</taxon>
    </lineage>
</organism>
<dbReference type="Proteomes" id="UP000198263">
    <property type="component" value="Unassembled WGS sequence"/>
</dbReference>
<evidence type="ECO:0000313" key="2">
    <source>
        <dbReference type="Proteomes" id="UP000198263"/>
    </source>
</evidence>
<accession>A0A658QXT4</accession>